<dbReference type="InterPro" id="IPR008269">
    <property type="entry name" value="Lon_proteolytic"/>
</dbReference>
<dbReference type="InterPro" id="IPR046843">
    <property type="entry name" value="LonB_AAA-LID"/>
</dbReference>
<dbReference type="InterPro" id="IPR014721">
    <property type="entry name" value="Ribsml_uS5_D2-typ_fold_subgr"/>
</dbReference>
<dbReference type="PRINTS" id="PR00830">
    <property type="entry name" value="ENDOLAPTASE"/>
</dbReference>
<dbReference type="Gene3D" id="1.10.8.60">
    <property type="match status" value="1"/>
</dbReference>
<reference evidence="4 5" key="1">
    <citation type="submission" date="2020-01" db="EMBL/GenBank/DDBJ databases">
        <authorList>
            <person name="Chen J."/>
            <person name="Zhu S."/>
            <person name="Yang J."/>
        </authorList>
    </citation>
    <scope>NUCLEOTIDE SEQUENCE [LARGE SCALE GENOMIC DNA]</scope>
    <source>
        <strain evidence="4 5">345S023</strain>
    </source>
</reference>
<protein>
    <recommendedName>
        <fullName evidence="2">endopeptidase La</fullName>
        <ecNumber evidence="2">3.4.21.53</ecNumber>
    </recommendedName>
</protein>
<evidence type="ECO:0000259" key="3">
    <source>
        <dbReference type="PROSITE" id="PS51786"/>
    </source>
</evidence>
<dbReference type="Gene3D" id="3.40.50.300">
    <property type="entry name" value="P-loop containing nucleotide triphosphate hydrolases"/>
    <property type="match status" value="2"/>
</dbReference>
<feature type="active site" evidence="2">
    <location>
        <position position="699"/>
    </location>
</feature>
<proteinExistence type="inferred from homology"/>
<dbReference type="InterPro" id="IPR027065">
    <property type="entry name" value="Lon_Prtase"/>
</dbReference>
<sequence length="798" mass="88531">MSGEIKHTALTPSSLTPTINRRAINSALKDDEALHATFIGQERAREALTFGLGIHAKGYNLYVMGEPATGRFSLVKDYIERHVMALNPPDDWCYINNFDDEREPVALRFPTAGSKAFHADIKQLIDDVLDTLPVTFDNPGYQRRRAAISRDFDKKYDSAIEALERYAKANGVAMFEEEGTISFSPIVNGKPINDSDFATLNETDREGFYALIDDLENRLSESLLSLPSWKRENSERLRALDKLTAEQGIKPLIKLLEHKYAAELGILKYLKQLKTALVDAILVIVQEERKDEKSDEFDKRLFLEEQFLPNVLVSNTLGDSAPIIYEPNPTYQNLFGKIEYTNIHGSVYTNYRMIQPGALHRANGGYLLLDVDQLIEQPYVWDTLKLAVKSGRIKMDLPQQDVGMVNAITLTPQPIDLQVKIILLGSRDLYYTLQDFDDEFDELFRVLVDFDLEIPVTRQALFDFVGKVRMHLTSLNLAGITANAMCRLVEYSLRMAEHQEKLSAHFAEVIELVSEAHYFCVKAGSDTLELDHVKTALAAKKRRTGRVSQALLNDIKEGHVLIATDGNAVGKVNGLTVLDIGDTAFGTPARITSTVFAGASGVVDIEREVELGQPIHSKGVMLLTGYLGYKYAQHFPLTLSANIALEQSYGHIDGDSASLGELVALISALTEIPCLQALAITGSINQYGEVQAVGGVNEKIEGFFDLCQHRGLTGKQGVIIPKSNAINLVLDSTVVEAVKKGVFHIYTVETVDDALAILMQQDAGVLSSRGRYPKNTINYHALNRLYNISLMVNGGEGE</sequence>
<accession>A0A7X5LLL0</accession>
<evidence type="ECO:0000313" key="4">
    <source>
        <dbReference type="EMBL" id="NDV91616.1"/>
    </source>
</evidence>
<comment type="caution">
    <text evidence="4">The sequence shown here is derived from an EMBL/GenBank/DDBJ whole genome shotgun (WGS) entry which is preliminary data.</text>
</comment>
<dbReference type="EC" id="3.4.21.53" evidence="2"/>
<dbReference type="Pfam" id="PF05362">
    <property type="entry name" value="Lon_C"/>
    <property type="match status" value="1"/>
</dbReference>
<dbReference type="Pfam" id="PF13654">
    <property type="entry name" value="AAA_32"/>
    <property type="match status" value="1"/>
</dbReference>
<dbReference type="GO" id="GO:0030163">
    <property type="term" value="P:protein catabolic process"/>
    <property type="evidence" value="ECO:0007669"/>
    <property type="project" value="InterPro"/>
</dbReference>
<feature type="active site" evidence="2">
    <location>
        <position position="656"/>
    </location>
</feature>
<keyword evidence="2" id="KW-0720">Serine protease</keyword>
<keyword evidence="2" id="KW-0378">Hydrolase</keyword>
<evidence type="ECO:0000313" key="5">
    <source>
        <dbReference type="Proteomes" id="UP000470213"/>
    </source>
</evidence>
<keyword evidence="1 2" id="KW-0645">Protease</keyword>
<dbReference type="Pfam" id="PF20436">
    <property type="entry name" value="LonB_AAA-LID"/>
    <property type="match status" value="1"/>
</dbReference>
<feature type="domain" description="Lon proteolytic" evidence="3">
    <location>
        <begin position="566"/>
        <end position="761"/>
    </location>
</feature>
<dbReference type="InterPro" id="IPR020568">
    <property type="entry name" value="Ribosomal_Su5_D2-typ_SF"/>
</dbReference>
<name>A0A7X5LLL0_9ALTE</name>
<evidence type="ECO:0000256" key="2">
    <source>
        <dbReference type="PROSITE-ProRule" id="PRU01122"/>
    </source>
</evidence>
<evidence type="ECO:0000256" key="1">
    <source>
        <dbReference type="ARBA" id="ARBA00022670"/>
    </source>
</evidence>
<dbReference type="PROSITE" id="PS51786">
    <property type="entry name" value="LON_PROTEOLYTIC"/>
    <property type="match status" value="1"/>
</dbReference>
<dbReference type="GO" id="GO:0004176">
    <property type="term" value="F:ATP-dependent peptidase activity"/>
    <property type="evidence" value="ECO:0007669"/>
    <property type="project" value="UniProtKB-UniRule"/>
</dbReference>
<dbReference type="Gene3D" id="3.30.230.10">
    <property type="match status" value="1"/>
</dbReference>
<organism evidence="4 5">
    <name type="scientific">Alteromonas profundi</name>
    <dbReference type="NCBI Taxonomy" id="2696062"/>
    <lineage>
        <taxon>Bacteria</taxon>
        <taxon>Pseudomonadati</taxon>
        <taxon>Pseudomonadota</taxon>
        <taxon>Gammaproteobacteria</taxon>
        <taxon>Alteromonadales</taxon>
        <taxon>Alteromonadaceae</taxon>
        <taxon>Alteromonas/Salinimonas group</taxon>
        <taxon>Alteromonas</taxon>
    </lineage>
</organism>
<dbReference type="InterPro" id="IPR046844">
    <property type="entry name" value="Lon-like_helical"/>
</dbReference>
<dbReference type="GO" id="GO:0004252">
    <property type="term" value="F:serine-type endopeptidase activity"/>
    <property type="evidence" value="ECO:0007669"/>
    <property type="project" value="UniProtKB-UniRule"/>
</dbReference>
<dbReference type="Pfam" id="PF20437">
    <property type="entry name" value="LonC_helical"/>
    <property type="match status" value="1"/>
</dbReference>
<comment type="similarity">
    <text evidence="2">Belongs to the peptidase S16 family.</text>
</comment>
<dbReference type="GO" id="GO:0005524">
    <property type="term" value="F:ATP binding"/>
    <property type="evidence" value="ECO:0007669"/>
    <property type="project" value="InterPro"/>
</dbReference>
<dbReference type="Proteomes" id="UP000470213">
    <property type="component" value="Unassembled WGS sequence"/>
</dbReference>
<gene>
    <name evidence="4" type="ORF">GTH32_10520</name>
</gene>
<dbReference type="GO" id="GO:0006508">
    <property type="term" value="P:proteolysis"/>
    <property type="evidence" value="ECO:0007669"/>
    <property type="project" value="UniProtKB-KW"/>
</dbReference>
<dbReference type="AlphaFoldDB" id="A0A7X5LLL0"/>
<keyword evidence="5" id="KW-1185">Reference proteome</keyword>
<dbReference type="SUPFAM" id="SSF54211">
    <property type="entry name" value="Ribosomal protein S5 domain 2-like"/>
    <property type="match status" value="1"/>
</dbReference>
<dbReference type="RefSeq" id="WP_163085504.1">
    <property type="nucleotide sequence ID" value="NZ_JAAAWN010000012.1"/>
</dbReference>
<dbReference type="InterPro" id="IPR041699">
    <property type="entry name" value="AAA_32"/>
</dbReference>
<dbReference type="InterPro" id="IPR027417">
    <property type="entry name" value="P-loop_NTPase"/>
</dbReference>
<comment type="catalytic activity">
    <reaction evidence="2">
        <text>Hydrolysis of proteins in presence of ATP.</text>
        <dbReference type="EC" id="3.4.21.53"/>
    </reaction>
</comment>
<dbReference type="EMBL" id="JAAAWN010000012">
    <property type="protein sequence ID" value="NDV91616.1"/>
    <property type="molecule type" value="Genomic_DNA"/>
</dbReference>
<dbReference type="PANTHER" id="PTHR10046">
    <property type="entry name" value="ATP DEPENDENT LON PROTEASE FAMILY MEMBER"/>
    <property type="match status" value="1"/>
</dbReference>